<feature type="non-terminal residue" evidence="1">
    <location>
        <position position="106"/>
    </location>
</feature>
<comment type="caution">
    <text evidence="1">The sequence shown here is derived from an EMBL/GenBank/DDBJ whole genome shotgun (WGS) entry which is preliminary data.</text>
</comment>
<name>A0A9W5Z169_9EURO</name>
<sequence length="106" mass="11851">QSTNRVSVIQQNNRRLWEKLCTFLASREPVFIQACLITLTPLLVPNAFLPRSSPALIGALSSLVPPLANVLESCREKQKQLLLLNSEEAMDLDDPILTTYDQSTEL</sequence>
<dbReference type="GO" id="GO:0016301">
    <property type="term" value="F:kinase activity"/>
    <property type="evidence" value="ECO:0007669"/>
    <property type="project" value="UniProtKB-KW"/>
</dbReference>
<feature type="non-terminal residue" evidence="1">
    <location>
        <position position="1"/>
    </location>
</feature>
<evidence type="ECO:0000313" key="1">
    <source>
        <dbReference type="EMBL" id="GKZ27910.1"/>
    </source>
</evidence>
<protein>
    <submittedName>
        <fullName evidence="1">Serine/threonine-protein kinase tel1</fullName>
    </submittedName>
</protein>
<organism evidence="1 2">
    <name type="scientific">Aspergillus brasiliensis</name>
    <dbReference type="NCBI Taxonomy" id="319629"/>
    <lineage>
        <taxon>Eukaryota</taxon>
        <taxon>Fungi</taxon>
        <taxon>Dikarya</taxon>
        <taxon>Ascomycota</taxon>
        <taxon>Pezizomycotina</taxon>
        <taxon>Eurotiomycetes</taxon>
        <taxon>Eurotiomycetidae</taxon>
        <taxon>Eurotiales</taxon>
        <taxon>Aspergillaceae</taxon>
        <taxon>Aspergillus</taxon>
        <taxon>Aspergillus subgen. Circumdati</taxon>
    </lineage>
</organism>
<dbReference type="AlphaFoldDB" id="A0A9W5Z169"/>
<evidence type="ECO:0000313" key="2">
    <source>
        <dbReference type="Proteomes" id="UP001143548"/>
    </source>
</evidence>
<accession>A0A9W5Z169</accession>
<reference evidence="1" key="1">
    <citation type="submission" date="2022-07" db="EMBL/GenBank/DDBJ databases">
        <title>Taxonomy of Aspergillus series Nigri: significant species reduction supported by multi-species coalescent approaches.</title>
        <authorList>
            <person name="Bian C."/>
            <person name="Kusuya Y."/>
            <person name="Sklenar F."/>
            <person name="D'hooge E."/>
            <person name="Yaguchi T."/>
            <person name="Takahashi H."/>
            <person name="Hubka V."/>
        </authorList>
    </citation>
    <scope>NUCLEOTIDE SEQUENCE</scope>
    <source>
        <strain evidence="1">CBS 733.88</strain>
    </source>
</reference>
<keyword evidence="1" id="KW-0418">Kinase</keyword>
<keyword evidence="1" id="KW-0808">Transferase</keyword>
<proteinExistence type="predicted"/>
<gene>
    <name evidence="1" type="ORF">AbraCBS73388_006656</name>
</gene>
<dbReference type="EMBL" id="BROQ01000345">
    <property type="protein sequence ID" value="GKZ27910.1"/>
    <property type="molecule type" value="Genomic_DNA"/>
</dbReference>
<dbReference type="Proteomes" id="UP001143548">
    <property type="component" value="Unassembled WGS sequence"/>
</dbReference>